<dbReference type="Pfam" id="PF02714">
    <property type="entry name" value="RSN1_7TM"/>
    <property type="match status" value="1"/>
</dbReference>
<proteinExistence type="inferred from homology"/>
<feature type="transmembrane region" description="Helical" evidence="9">
    <location>
        <begin position="20"/>
        <end position="37"/>
    </location>
</feature>
<evidence type="ECO:0000259" key="10">
    <source>
        <dbReference type="Pfam" id="PF02714"/>
    </source>
</evidence>
<feature type="coiled-coil region" evidence="7">
    <location>
        <begin position="231"/>
        <end position="258"/>
    </location>
</feature>
<feature type="region of interest" description="Disordered" evidence="8">
    <location>
        <begin position="818"/>
        <end position="849"/>
    </location>
</feature>
<dbReference type="Pfam" id="PF13967">
    <property type="entry name" value="RSN1_TM"/>
    <property type="match status" value="1"/>
</dbReference>
<evidence type="ECO:0000256" key="3">
    <source>
        <dbReference type="ARBA" id="ARBA00022448"/>
    </source>
</evidence>
<evidence type="ECO:0000256" key="6">
    <source>
        <dbReference type="ARBA" id="ARBA00023136"/>
    </source>
</evidence>
<dbReference type="InterPro" id="IPR003864">
    <property type="entry name" value="CSC1/OSCA1-like_7TM"/>
</dbReference>
<dbReference type="AlphaFoldDB" id="A0A316WB57"/>
<dbReference type="OrthoDB" id="1076608at2759"/>
<dbReference type="InterPro" id="IPR045122">
    <property type="entry name" value="Csc1-like"/>
</dbReference>
<accession>A0A316WB57</accession>
<keyword evidence="7" id="KW-0175">Coiled coil</keyword>
<feature type="transmembrane region" description="Helical" evidence="9">
    <location>
        <begin position="97"/>
        <end position="117"/>
    </location>
</feature>
<feature type="transmembrane region" description="Helical" evidence="9">
    <location>
        <begin position="657"/>
        <end position="676"/>
    </location>
</feature>
<evidence type="ECO:0000313" key="15">
    <source>
        <dbReference type="Proteomes" id="UP000245783"/>
    </source>
</evidence>
<dbReference type="GeneID" id="37033540"/>
<evidence type="ECO:0000259" key="13">
    <source>
        <dbReference type="Pfam" id="PF14703"/>
    </source>
</evidence>
<evidence type="ECO:0000256" key="9">
    <source>
        <dbReference type="SAM" id="Phobius"/>
    </source>
</evidence>
<dbReference type="PANTHER" id="PTHR13018:SF143">
    <property type="entry name" value="CSC1_OSCA1-LIKE 7TM REGION DOMAIN-CONTAINING PROTEIN"/>
    <property type="match status" value="1"/>
</dbReference>
<organism evidence="14 15">
    <name type="scientific">Ceraceosorus guamensis</name>
    <dbReference type="NCBI Taxonomy" id="1522189"/>
    <lineage>
        <taxon>Eukaryota</taxon>
        <taxon>Fungi</taxon>
        <taxon>Dikarya</taxon>
        <taxon>Basidiomycota</taxon>
        <taxon>Ustilaginomycotina</taxon>
        <taxon>Exobasidiomycetes</taxon>
        <taxon>Ceraceosorales</taxon>
        <taxon>Ceraceosoraceae</taxon>
        <taxon>Ceraceosorus</taxon>
    </lineage>
</organism>
<reference evidence="14 15" key="1">
    <citation type="journal article" date="2018" name="Mol. Biol. Evol.">
        <title>Broad Genomic Sampling Reveals a Smut Pathogenic Ancestry of the Fungal Clade Ustilaginomycotina.</title>
        <authorList>
            <person name="Kijpornyongpan T."/>
            <person name="Mondo S.J."/>
            <person name="Barry K."/>
            <person name="Sandor L."/>
            <person name="Lee J."/>
            <person name="Lipzen A."/>
            <person name="Pangilinan J."/>
            <person name="LaButti K."/>
            <person name="Hainaut M."/>
            <person name="Henrissat B."/>
            <person name="Grigoriev I.V."/>
            <person name="Spatafora J.W."/>
            <person name="Aime M.C."/>
        </authorList>
    </citation>
    <scope>NUCLEOTIDE SEQUENCE [LARGE SCALE GENOMIC DNA]</scope>
    <source>
        <strain evidence="14 15">MCA 4658</strain>
    </source>
</reference>
<keyword evidence="5 9" id="KW-1133">Transmembrane helix</keyword>
<dbReference type="InterPro" id="IPR032880">
    <property type="entry name" value="CSC1/OSCA1-like_N"/>
</dbReference>
<keyword evidence="4 9" id="KW-0812">Transmembrane</keyword>
<dbReference type="FunCoup" id="A0A316WB57">
    <property type="interactions" value="42"/>
</dbReference>
<evidence type="ECO:0000256" key="8">
    <source>
        <dbReference type="SAM" id="MobiDB-lite"/>
    </source>
</evidence>
<dbReference type="STRING" id="1522189.A0A316WB57"/>
<feature type="domain" description="CSC1/OSCA1-like cytosolic" evidence="13">
    <location>
        <begin position="191"/>
        <end position="384"/>
    </location>
</feature>
<feature type="transmembrane region" description="Helical" evidence="9">
    <location>
        <begin position="535"/>
        <end position="566"/>
    </location>
</feature>
<feature type="domain" description="CSC1/OSCA1-like N-terminal transmembrane" evidence="12">
    <location>
        <begin position="16"/>
        <end position="165"/>
    </location>
</feature>
<dbReference type="RefSeq" id="XP_025372015.1">
    <property type="nucleotide sequence ID" value="XM_025511670.1"/>
</dbReference>
<dbReference type="GO" id="GO:0005227">
    <property type="term" value="F:calcium-activated cation channel activity"/>
    <property type="evidence" value="ECO:0007669"/>
    <property type="project" value="InterPro"/>
</dbReference>
<feature type="transmembrane region" description="Helical" evidence="9">
    <location>
        <begin position="587"/>
        <end position="609"/>
    </location>
</feature>
<comment type="subcellular location">
    <subcellularLocation>
        <location evidence="1">Membrane</location>
        <topology evidence="1">Multi-pass membrane protein</topology>
    </subcellularLocation>
</comment>
<keyword evidence="15" id="KW-1185">Reference proteome</keyword>
<comment type="similarity">
    <text evidence="2">Belongs to the CSC1 (TC 1.A.17) family.</text>
</comment>
<feature type="region of interest" description="Disordered" evidence="8">
    <location>
        <begin position="736"/>
        <end position="779"/>
    </location>
</feature>
<evidence type="ECO:0000313" key="14">
    <source>
        <dbReference type="EMBL" id="PWN44855.1"/>
    </source>
</evidence>
<evidence type="ECO:0000259" key="12">
    <source>
        <dbReference type="Pfam" id="PF13967"/>
    </source>
</evidence>
<dbReference type="Proteomes" id="UP000245783">
    <property type="component" value="Unassembled WGS sequence"/>
</dbReference>
<evidence type="ECO:0000259" key="11">
    <source>
        <dbReference type="Pfam" id="PF12621"/>
    </source>
</evidence>
<dbReference type="Pfam" id="PF14703">
    <property type="entry name" value="PHM7_cyt"/>
    <property type="match status" value="1"/>
</dbReference>
<keyword evidence="6 9" id="KW-0472">Membrane</keyword>
<dbReference type="Pfam" id="PF12621">
    <property type="entry name" value="PHM7_ext"/>
    <property type="match status" value="1"/>
</dbReference>
<protein>
    <submittedName>
        <fullName evidence="14">DUF221-domain-containing protein</fullName>
    </submittedName>
</protein>
<dbReference type="GO" id="GO:0005886">
    <property type="term" value="C:plasma membrane"/>
    <property type="evidence" value="ECO:0007669"/>
    <property type="project" value="TreeGrafter"/>
</dbReference>
<feature type="transmembrane region" description="Helical" evidence="9">
    <location>
        <begin position="144"/>
        <end position="164"/>
    </location>
</feature>
<evidence type="ECO:0000256" key="2">
    <source>
        <dbReference type="ARBA" id="ARBA00007779"/>
    </source>
</evidence>
<sequence>MAQQDNDPSSASTSTVVSSLILNGVIFGVEILVFFLLRPRFPRIYQPKSVLGPRNERTQPLPKSLFGWVPQYLKTPTTEIISNQGIDAFQFVDYLEMMIWIFVPIWGFTWVFLMPLYSVQSTGGKTGFDMFTFGNVGTPRREQLRYIGVLFAQWIVTFWILYNIRKRLSLFVQRRQQWLVSPKYSQSAQAKTILITGVPNDYLSERRLEKMYGQLPGGVAKIWLNRNLKDLPELVQDRSKALNKLESAEAKLVKLALKKVRKGKVQAGGEEHATDSEMTVEAADKYVTRKERPSHKLGALGCFGEKVDTIEWAREEIARLNKEIGDQRENLTDFERFPPQNSAFILFNRQIAAAMALKAHAHHQPYRMASHYGSAHPGDIVWPNLNMNPYEQKIRTAIFWAATLGLVIFWIIPVGFVGIVSNLTGLCSDVSWLAWMCMIEPASGIIQGILPTVFLAVLNMLLPIVLRLFARLSGVPTYTGIELSLMDRFFLFQILNNFLFLTIFSGVAQGVGPIVDALSNPQGLPALLAKYIPGASIFFLSYIALQGLTGAASGFMQIVPLAIFYVKAFLLNSTPRSVWHIQNDMGSPAMGTTFPVTSLLSVIAIGYMVTAPVTAGFASVSFILFFLLYKYLYLYVYDVKPEKETGGLFFPKACAQLFYALYLEMVILTVLFFVAQDDQLNQSAIPEGAFMIVLIILVAMFHYTLFNSFGDLFTAYPLSLAPSEQEEKAAILDDAATRHDSNSSPGEKQKTQAHAAGGSTAIDIDGPNSKTNLVEDEDAEEDPMLAFQHPATKDPQRTLWFPNDNLGLGSAAVAGAQRHGLEATNRNNEVNEKGRITTDARVPPGETLN</sequence>
<evidence type="ECO:0000256" key="4">
    <source>
        <dbReference type="ARBA" id="ARBA00022692"/>
    </source>
</evidence>
<name>A0A316WB57_9BASI</name>
<dbReference type="InterPro" id="IPR027815">
    <property type="entry name" value="CSC1/OSCA1-like_cyt"/>
</dbReference>
<feature type="compositionally biased region" description="Basic and acidic residues" evidence="8">
    <location>
        <begin position="829"/>
        <end position="838"/>
    </location>
</feature>
<keyword evidence="3" id="KW-0813">Transport</keyword>
<feature type="transmembrane region" description="Helical" evidence="9">
    <location>
        <begin position="490"/>
        <end position="515"/>
    </location>
</feature>
<gene>
    <name evidence="14" type="ORF">IE81DRAFT_286427</name>
</gene>
<evidence type="ECO:0000256" key="1">
    <source>
        <dbReference type="ARBA" id="ARBA00004141"/>
    </source>
</evidence>
<evidence type="ECO:0000256" key="7">
    <source>
        <dbReference type="SAM" id="Coils"/>
    </source>
</evidence>
<evidence type="ECO:0000256" key="5">
    <source>
        <dbReference type="ARBA" id="ARBA00022989"/>
    </source>
</evidence>
<feature type="transmembrane region" description="Helical" evidence="9">
    <location>
        <begin position="397"/>
        <end position="424"/>
    </location>
</feature>
<feature type="domain" description="10TM putative phosphate transporter extracellular tail" evidence="11">
    <location>
        <begin position="777"/>
        <end position="843"/>
    </location>
</feature>
<dbReference type="PANTHER" id="PTHR13018">
    <property type="entry name" value="PROBABLE MEMBRANE PROTEIN DUF221-RELATED"/>
    <property type="match status" value="1"/>
</dbReference>
<feature type="domain" description="CSC1/OSCA1-like 7TM region" evidence="10">
    <location>
        <begin position="396"/>
        <end position="672"/>
    </location>
</feature>
<feature type="transmembrane region" description="Helical" evidence="9">
    <location>
        <begin position="615"/>
        <end position="636"/>
    </location>
</feature>
<feature type="transmembrane region" description="Helical" evidence="9">
    <location>
        <begin position="688"/>
        <end position="706"/>
    </location>
</feature>
<dbReference type="InterPro" id="IPR022257">
    <property type="entry name" value="PHM7_ext"/>
</dbReference>
<dbReference type="InParanoid" id="A0A316WB57"/>
<feature type="transmembrane region" description="Helical" evidence="9">
    <location>
        <begin position="444"/>
        <end position="469"/>
    </location>
</feature>
<dbReference type="EMBL" id="KZ819358">
    <property type="protein sequence ID" value="PWN44855.1"/>
    <property type="molecule type" value="Genomic_DNA"/>
</dbReference>